<evidence type="ECO:0000259" key="6">
    <source>
        <dbReference type="Pfam" id="PF00149"/>
    </source>
</evidence>
<keyword evidence="8" id="KW-1185">Reference proteome</keyword>
<dbReference type="PANTHER" id="PTHR34990:SF2">
    <property type="entry name" value="BLL8164 PROTEIN"/>
    <property type="match status" value="1"/>
</dbReference>
<evidence type="ECO:0000313" key="8">
    <source>
        <dbReference type="Proteomes" id="UP000184386"/>
    </source>
</evidence>
<keyword evidence="2" id="KW-0997">Cell inner membrane</keyword>
<dbReference type="RefSeq" id="WP_073280558.1">
    <property type="nucleotide sequence ID" value="NZ_FRAC01000054.1"/>
</dbReference>
<keyword evidence="4" id="KW-0472">Membrane</keyword>
<evidence type="ECO:0000256" key="1">
    <source>
        <dbReference type="ARBA" id="ARBA00022475"/>
    </source>
</evidence>
<dbReference type="OrthoDB" id="9773199at2"/>
<dbReference type="EMBL" id="FRAC01000054">
    <property type="protein sequence ID" value="SHL78393.1"/>
    <property type="molecule type" value="Genomic_DNA"/>
</dbReference>
<dbReference type="InterPro" id="IPR004843">
    <property type="entry name" value="Calcineurin-like_PHP"/>
</dbReference>
<protein>
    <submittedName>
        <fullName evidence="7">UDP-2,3-diacylglucosamine pyrophosphatase LpxH</fullName>
    </submittedName>
</protein>
<accession>A0A1M7DG82</accession>
<evidence type="ECO:0000256" key="5">
    <source>
        <dbReference type="ARBA" id="ARBA00023211"/>
    </source>
</evidence>
<proteinExistence type="predicted"/>
<dbReference type="PANTHER" id="PTHR34990">
    <property type="entry name" value="UDP-2,3-DIACYLGLUCOSAMINE HYDROLASE-RELATED"/>
    <property type="match status" value="1"/>
</dbReference>
<dbReference type="GO" id="GO:0009245">
    <property type="term" value="P:lipid A biosynthetic process"/>
    <property type="evidence" value="ECO:0007669"/>
    <property type="project" value="TreeGrafter"/>
</dbReference>
<keyword evidence="3" id="KW-0479">Metal-binding</keyword>
<dbReference type="STRING" id="1121322.SAMN02745136_05688"/>
<dbReference type="GO" id="GO:0046872">
    <property type="term" value="F:metal ion binding"/>
    <property type="evidence" value="ECO:0007669"/>
    <property type="project" value="UniProtKB-KW"/>
</dbReference>
<gene>
    <name evidence="7" type="ORF">SAMN02745136_05688</name>
</gene>
<evidence type="ECO:0000313" key="7">
    <source>
        <dbReference type="EMBL" id="SHL78393.1"/>
    </source>
</evidence>
<evidence type="ECO:0000256" key="2">
    <source>
        <dbReference type="ARBA" id="ARBA00022519"/>
    </source>
</evidence>
<dbReference type="Pfam" id="PF00149">
    <property type="entry name" value="Metallophos"/>
    <property type="match status" value="1"/>
</dbReference>
<dbReference type="InterPro" id="IPR029052">
    <property type="entry name" value="Metallo-depent_PP-like"/>
</dbReference>
<dbReference type="Proteomes" id="UP000184386">
    <property type="component" value="Unassembled WGS sequence"/>
</dbReference>
<dbReference type="GO" id="GO:0008758">
    <property type="term" value="F:UDP-2,3-diacylglucosamine hydrolase activity"/>
    <property type="evidence" value="ECO:0007669"/>
    <property type="project" value="TreeGrafter"/>
</dbReference>
<sequence>MSVEKKLNKAYQNAEEILINKDTKIVLISDCHRGVGNWGDNLFNNQNLYFAALNYYYENNYIYIELGDGDELWENRTEEDIIATHSYAFWMMSNFYESKRFYMLYGNHDIVKRNPAYVKEHFTTYFNETYKKTIPLLPDIRVREALVLRIKNTDHKILLVHGHQADFFNNTLWRLSRFLVRYLWRPFELIGVRDPTSASKNYKKKEKVEKYLIEWTKKNHQMLIAGHTHRPVFPAVGEPLYFNDGSCVHPRCITTIEIDNGSITLVKWSVQTRPDRTLYVERIPLEGPVPLMDFFSA</sequence>
<dbReference type="Gene3D" id="3.60.21.10">
    <property type="match status" value="1"/>
</dbReference>
<dbReference type="InterPro" id="IPR043461">
    <property type="entry name" value="LpxH-like"/>
</dbReference>
<organism evidence="7 8">
    <name type="scientific">Anaerocolumna jejuensis DSM 15929</name>
    <dbReference type="NCBI Taxonomy" id="1121322"/>
    <lineage>
        <taxon>Bacteria</taxon>
        <taxon>Bacillati</taxon>
        <taxon>Bacillota</taxon>
        <taxon>Clostridia</taxon>
        <taxon>Lachnospirales</taxon>
        <taxon>Lachnospiraceae</taxon>
        <taxon>Anaerocolumna</taxon>
    </lineage>
</organism>
<reference evidence="7 8" key="1">
    <citation type="submission" date="2016-11" db="EMBL/GenBank/DDBJ databases">
        <authorList>
            <person name="Jaros S."/>
            <person name="Januszkiewicz K."/>
            <person name="Wedrychowicz H."/>
        </authorList>
    </citation>
    <scope>NUCLEOTIDE SEQUENCE [LARGE SCALE GENOMIC DNA]</scope>
    <source>
        <strain evidence="7 8">DSM 15929</strain>
    </source>
</reference>
<dbReference type="AlphaFoldDB" id="A0A1M7DG82"/>
<evidence type="ECO:0000256" key="3">
    <source>
        <dbReference type="ARBA" id="ARBA00022723"/>
    </source>
</evidence>
<dbReference type="SUPFAM" id="SSF56300">
    <property type="entry name" value="Metallo-dependent phosphatases"/>
    <property type="match status" value="1"/>
</dbReference>
<keyword evidence="5" id="KW-0464">Manganese</keyword>
<name>A0A1M7DG82_9FIRM</name>
<feature type="domain" description="Calcineurin-like phosphoesterase" evidence="6">
    <location>
        <begin position="24"/>
        <end position="231"/>
    </location>
</feature>
<evidence type="ECO:0000256" key="4">
    <source>
        <dbReference type="ARBA" id="ARBA00023136"/>
    </source>
</evidence>
<keyword evidence="1" id="KW-1003">Cell membrane</keyword>
<dbReference type="GO" id="GO:0016020">
    <property type="term" value="C:membrane"/>
    <property type="evidence" value="ECO:0007669"/>
    <property type="project" value="GOC"/>
</dbReference>